<accession>J7G193</accession>
<comment type="similarity">
    <text evidence="1 4">Belongs to the eukaryotic ribosomal protein eS26 family.</text>
</comment>
<dbReference type="GO" id="GO:0003735">
    <property type="term" value="F:structural constituent of ribosome"/>
    <property type="evidence" value="ECO:0007669"/>
    <property type="project" value="InterPro"/>
</dbReference>
<keyword evidence="2 4" id="KW-0689">Ribosomal protein</keyword>
<evidence type="ECO:0000313" key="6">
    <source>
        <dbReference type="Proteomes" id="UP000243348"/>
    </source>
</evidence>
<dbReference type="PANTHER" id="PTHR12538">
    <property type="entry name" value="40S RIBOSOMAL PROTEIN S26"/>
    <property type="match status" value="1"/>
</dbReference>
<dbReference type="InterPro" id="IPR038551">
    <property type="entry name" value="Ribosomal_eS26_sf"/>
</dbReference>
<dbReference type="InterPro" id="IPR000892">
    <property type="entry name" value="Ribosomal_eS26"/>
</dbReference>
<keyword evidence="5" id="KW-0542">Nucleomorph</keyword>
<protein>
    <recommendedName>
        <fullName evidence="4">40S ribosomal protein S26</fullName>
    </recommendedName>
</protein>
<dbReference type="Proteomes" id="UP000243348">
    <property type="component" value="Nucleomorph 1"/>
</dbReference>
<dbReference type="AlphaFoldDB" id="J7G193"/>
<sequence length="106" mass="12449">MTKKRRNNGRNKSNRGLVRRVHCVFSNKLIPKDKAIKKYTVKNIIESSGLRDFQDACVYEFYSLPKIYAKNYYSIEAAIHNKIVRVRSKERRKIRSSTKKILGNSL</sequence>
<evidence type="ECO:0000313" key="5">
    <source>
        <dbReference type="EMBL" id="AFP65262.1"/>
    </source>
</evidence>
<evidence type="ECO:0000256" key="1">
    <source>
        <dbReference type="ARBA" id="ARBA00008596"/>
    </source>
</evidence>
<dbReference type="EMBL" id="CP003680">
    <property type="protein sequence ID" value="AFP65262.1"/>
    <property type="molecule type" value="Genomic_DNA"/>
</dbReference>
<dbReference type="Pfam" id="PF01283">
    <property type="entry name" value="Ribosomal_S26e"/>
    <property type="match status" value="1"/>
</dbReference>
<dbReference type="GO" id="GO:0006412">
    <property type="term" value="P:translation"/>
    <property type="evidence" value="ECO:0007669"/>
    <property type="project" value="InterPro"/>
</dbReference>
<geneLocation type="nucleomorph" evidence="5"/>
<evidence type="ECO:0000256" key="4">
    <source>
        <dbReference type="RuleBase" id="RU363128"/>
    </source>
</evidence>
<dbReference type="GO" id="GO:0003729">
    <property type="term" value="F:mRNA binding"/>
    <property type="evidence" value="ECO:0007669"/>
    <property type="project" value="TreeGrafter"/>
</dbReference>
<dbReference type="GO" id="GO:0022627">
    <property type="term" value="C:cytosolic small ribosomal subunit"/>
    <property type="evidence" value="ECO:0007669"/>
    <property type="project" value="TreeGrafter"/>
</dbReference>
<dbReference type="PANTHER" id="PTHR12538:SF0">
    <property type="entry name" value="40S RIBOSOMAL PROTEIN S26"/>
    <property type="match status" value="1"/>
</dbReference>
<evidence type="ECO:0000256" key="3">
    <source>
        <dbReference type="ARBA" id="ARBA00023274"/>
    </source>
</evidence>
<name>J7G193_9CRYP</name>
<proteinExistence type="inferred from homology"/>
<keyword evidence="3 4" id="KW-0687">Ribonucleoprotein</keyword>
<reference evidence="5 6" key="1">
    <citation type="journal article" date="2012" name="Genome Biol. Evol.">
        <title>Nucleomorph genome sequence of the cryptophyte alga Chroomonas mesostigmatica CCMP1168 reveals lineage-specific gene loss and genome complexity.</title>
        <authorList>
            <person name="Moore C.E."/>
            <person name="Curtis B."/>
            <person name="Mills T."/>
            <person name="Tanifuji G."/>
            <person name="Archibald J.M."/>
        </authorList>
    </citation>
    <scope>NUCLEOTIDE SEQUENCE [LARGE SCALE GENOMIC DNA]</scope>
    <source>
        <strain evidence="5 6">CCMP1168</strain>
    </source>
</reference>
<gene>
    <name evidence="5" type="primary">rps26</name>
    <name evidence="5" type="ORF">CMESO_60</name>
</gene>
<organism evidence="5 6">
    <name type="scientific">Chroomonas mesostigmatica CCMP1168</name>
    <dbReference type="NCBI Taxonomy" id="1195612"/>
    <lineage>
        <taxon>Eukaryota</taxon>
        <taxon>Cryptophyceae</taxon>
        <taxon>Pyrenomonadales</taxon>
        <taxon>Chroomonadaceae</taxon>
        <taxon>Chroomonas</taxon>
    </lineage>
</organism>
<evidence type="ECO:0000256" key="2">
    <source>
        <dbReference type="ARBA" id="ARBA00022980"/>
    </source>
</evidence>
<dbReference type="Gene3D" id="3.30.1740.20">
    <property type="entry name" value="Ribosomal protein S26e"/>
    <property type="match status" value="1"/>
</dbReference>